<reference evidence="4 5" key="1">
    <citation type="submission" date="2015-12" db="EMBL/GenBank/DDBJ databases">
        <title>The genome of Folsomia candida.</title>
        <authorList>
            <person name="Faddeeva A."/>
            <person name="Derks M.F."/>
            <person name="Anvar Y."/>
            <person name="Smit S."/>
            <person name="Van Straalen N."/>
            <person name="Roelofs D."/>
        </authorList>
    </citation>
    <scope>NUCLEOTIDE SEQUENCE [LARGE SCALE GENOMIC DNA]</scope>
    <source>
        <strain evidence="4 5">VU population</strain>
        <tissue evidence="4">Whole body</tissue>
    </source>
</reference>
<feature type="domain" description="Helitron helicase-like" evidence="2">
    <location>
        <begin position="723"/>
        <end position="850"/>
    </location>
</feature>
<dbReference type="InterPro" id="IPR046700">
    <property type="entry name" value="DUF6570"/>
</dbReference>
<dbReference type="InterPro" id="IPR025476">
    <property type="entry name" value="Helitron_helicase-like"/>
</dbReference>
<comment type="caution">
    <text evidence="4">The sequence shown here is derived from an EMBL/GenBank/DDBJ whole genome shotgun (WGS) entry which is preliminary data.</text>
</comment>
<feature type="compositionally biased region" description="Polar residues" evidence="1">
    <location>
        <begin position="266"/>
        <end position="275"/>
    </location>
</feature>
<evidence type="ECO:0000259" key="2">
    <source>
        <dbReference type="Pfam" id="PF14214"/>
    </source>
</evidence>
<keyword evidence="5" id="KW-1185">Reference proteome</keyword>
<evidence type="ECO:0000313" key="5">
    <source>
        <dbReference type="Proteomes" id="UP000198287"/>
    </source>
</evidence>
<feature type="region of interest" description="Disordered" evidence="1">
    <location>
        <begin position="124"/>
        <end position="318"/>
    </location>
</feature>
<protein>
    <submittedName>
        <fullName evidence="4">EF-hand calcium-binding domain-containing protein 5</fullName>
    </submittedName>
</protein>
<evidence type="ECO:0000256" key="1">
    <source>
        <dbReference type="SAM" id="MobiDB-lite"/>
    </source>
</evidence>
<feature type="compositionally biased region" description="Polar residues" evidence="1">
    <location>
        <begin position="308"/>
        <end position="317"/>
    </location>
</feature>
<organism evidence="4 5">
    <name type="scientific">Folsomia candida</name>
    <name type="common">Springtail</name>
    <dbReference type="NCBI Taxonomy" id="158441"/>
    <lineage>
        <taxon>Eukaryota</taxon>
        <taxon>Metazoa</taxon>
        <taxon>Ecdysozoa</taxon>
        <taxon>Arthropoda</taxon>
        <taxon>Hexapoda</taxon>
        <taxon>Collembola</taxon>
        <taxon>Entomobryomorpha</taxon>
        <taxon>Isotomoidea</taxon>
        <taxon>Isotomidae</taxon>
        <taxon>Proisotominae</taxon>
        <taxon>Folsomia</taxon>
    </lineage>
</organism>
<dbReference type="AlphaFoldDB" id="A0A226DCW9"/>
<feature type="domain" description="DUF6570" evidence="3">
    <location>
        <begin position="403"/>
        <end position="524"/>
    </location>
</feature>
<dbReference type="Proteomes" id="UP000198287">
    <property type="component" value="Unassembled WGS sequence"/>
</dbReference>
<dbReference type="OrthoDB" id="10036850at2759"/>
<sequence length="882" mass="100432">MLEGKKVRYLIKGCPEPLAEIITMNNPTTFDKVEQLLAIRKIILLIQQSAGPLFRNLYSVRVEIEKMPWTKKRSLEQNNVEDRNRIQEKRQNEDYRSNAQAINTSVRRTRRTTLEIRVAEQAENTVARRARRSNPATRVAEQAADTVTRRTRRSNPETRVTEQAADTVARRTRRSNPETRATEQAADTVARGTKRSNPETRATEQATDTVARRTRRSNPETRATEQAADTVARGTKRSNPETRVTEQAADTVARGTKRSNPETRATEQATDTVARTTRRSNPETRAMEQISNTVAHRTRRSNPETRATEQVSNTAARRNTRDLSKLPFQDLLGAYYEKVKDAPTYICSWCGGLCYITSTFITGRDILCSRGCTDDLIDTVLHVDQAEHRFCATCKKSIYSSKPKVPRLCLSRLGFDFPVVPSVLKDLSPLEERLVALRLPFMQIRLKGVERQSALYGNVVNVENELDICAQVLPRKFDETSTIQVQLMRRMRYISPYMYETIRPHKVFEAAKYLVETELYKAENVVLCDDWYQAMNDDTMDFVCGDIEDPIEPLQIYADEESPEATTTNIRVEREAQEGVTDESNVGADETLIFQKSALDICGIRIAPAEGNIPVPVHRDLNAELLSFPTIYAGVPRSFKKGVRVTYTDIAKSEIRRYDRRACRPTKLLYSLKRSFNEKVVNAVQICMRKKIGTKHVTAGALKTPGFVENLCKKDDGYAAFKDLRSSPAYWKEKTKKVLGMIRQLGRATFFITFSAAETKWTELIVMLTKLIDGKEITEDEAADLPFSKVAELVRSDPVTCMIHFGHKYRALLNTLLTPRGGIFAPYSMIDYFSRLEFQMRGSPHSHGLYFVTDAPVYSENDPESEQECIRFIDEFITCERC</sequence>
<accession>A0A226DCW9</accession>
<evidence type="ECO:0000313" key="4">
    <source>
        <dbReference type="EMBL" id="OXA43039.1"/>
    </source>
</evidence>
<gene>
    <name evidence="4" type="ORF">Fcan01_22003</name>
</gene>
<dbReference type="EMBL" id="LNIX01000023">
    <property type="protein sequence ID" value="OXA43039.1"/>
    <property type="molecule type" value="Genomic_DNA"/>
</dbReference>
<dbReference type="Pfam" id="PF14214">
    <property type="entry name" value="Helitron_like_N"/>
    <property type="match status" value="1"/>
</dbReference>
<evidence type="ECO:0000259" key="3">
    <source>
        <dbReference type="Pfam" id="PF20209"/>
    </source>
</evidence>
<name>A0A226DCW9_FOLCA</name>
<proteinExistence type="predicted"/>
<dbReference type="Pfam" id="PF20209">
    <property type="entry name" value="DUF6570"/>
    <property type="match status" value="1"/>
</dbReference>